<reference evidence="1" key="1">
    <citation type="submission" date="2019-11" db="EMBL/GenBank/DDBJ databases">
        <authorList>
            <person name="Feng L."/>
        </authorList>
    </citation>
    <scope>NUCLEOTIDE SEQUENCE</scope>
    <source>
        <strain evidence="1">AMuciniphilaLFYP55</strain>
    </source>
</reference>
<proteinExistence type="predicted"/>
<protein>
    <submittedName>
        <fullName evidence="1">Uncharacterized protein</fullName>
    </submittedName>
</protein>
<dbReference type="EMBL" id="CACRSS010000016">
    <property type="protein sequence ID" value="VYT05359.1"/>
    <property type="molecule type" value="Genomic_DNA"/>
</dbReference>
<evidence type="ECO:0000313" key="1">
    <source>
        <dbReference type="EMBL" id="VYT05359.1"/>
    </source>
</evidence>
<gene>
    <name evidence="1" type="ORF">AMLFYP55_00427</name>
</gene>
<name>A0A6N2TKC2_9BACT</name>
<sequence>MKILPFFFIAVTLIGQILHGAPVAGNDLYPGQTVWEIKPAAVWNQTTIKSNPAERKARLYNLYEEIKPGGNPVPGQSEAAKDMEGLNISQYYLGWDYEQNYWVIVDIMGNVYMAVKMFYSPNPVYSRQKAVDEMLVSQKQGPPVNRNREYRWTMFGDGIKMAFLQVPFILDEDKKLCGEFFAEQEGFSLIAADHWFFPLIRKELKDKELFEISETILAALNGKRQFGYFPKRTRQAVKKWKDISKMPYQKRTRREEELRKLTKGMPESLYDRIDRNARELQRNDNILNLNMPDGNEDKGPEMIPNINSGIGTVRWLKKHVNIPFIAEKGHDESHVNGCSGTFSVNKNGRDYPVTYTILHLHTKDQALRAMFAMQAEQSKQLIKPDILKKILQVHPGLVGDYDVCLKPVINELGVPVPQGEYSSISFIRGNTAVMLKNETMDISVLPLAKQMDEALLKNMQLFMKPEETR</sequence>
<accession>A0A6N2TKC2</accession>
<dbReference type="AlphaFoldDB" id="A0A6N2TKC2"/>
<organism evidence="1">
    <name type="scientific">Akkermansia muciniphila</name>
    <dbReference type="NCBI Taxonomy" id="239935"/>
    <lineage>
        <taxon>Bacteria</taxon>
        <taxon>Pseudomonadati</taxon>
        <taxon>Verrucomicrobiota</taxon>
        <taxon>Verrucomicrobiia</taxon>
        <taxon>Verrucomicrobiales</taxon>
        <taxon>Akkermansiaceae</taxon>
        <taxon>Akkermansia</taxon>
    </lineage>
</organism>